<reference evidence="1" key="1">
    <citation type="submission" date="2021-02" db="EMBL/GenBank/DDBJ databases">
        <authorList>
            <person name="Nowell W R."/>
        </authorList>
    </citation>
    <scope>NUCLEOTIDE SEQUENCE</scope>
</reference>
<name>A0A815QWH2_9BILA</name>
<proteinExistence type="predicted"/>
<dbReference type="Proteomes" id="UP000663889">
    <property type="component" value="Unassembled WGS sequence"/>
</dbReference>
<evidence type="ECO:0000313" key="1">
    <source>
        <dbReference type="EMBL" id="CAF1469235.1"/>
    </source>
</evidence>
<comment type="caution">
    <text evidence="1">The sequence shown here is derived from an EMBL/GenBank/DDBJ whole genome shotgun (WGS) entry which is preliminary data.</text>
</comment>
<dbReference type="EMBL" id="CAJNOU010005178">
    <property type="protein sequence ID" value="CAF1469235.1"/>
    <property type="molecule type" value="Genomic_DNA"/>
</dbReference>
<evidence type="ECO:0000313" key="2">
    <source>
        <dbReference type="Proteomes" id="UP000663889"/>
    </source>
</evidence>
<sequence length="42" mass="5216">FEMLTRYYFQIQINAFIDNFLIQAPTSFQQIHKYIIEMFHTN</sequence>
<dbReference type="AlphaFoldDB" id="A0A815QWH2"/>
<organism evidence="1 2">
    <name type="scientific">Rotaria sordida</name>
    <dbReference type="NCBI Taxonomy" id="392033"/>
    <lineage>
        <taxon>Eukaryota</taxon>
        <taxon>Metazoa</taxon>
        <taxon>Spiralia</taxon>
        <taxon>Gnathifera</taxon>
        <taxon>Rotifera</taxon>
        <taxon>Eurotatoria</taxon>
        <taxon>Bdelloidea</taxon>
        <taxon>Philodinida</taxon>
        <taxon>Philodinidae</taxon>
        <taxon>Rotaria</taxon>
    </lineage>
</organism>
<accession>A0A815QWH2</accession>
<protein>
    <submittedName>
        <fullName evidence="1">Uncharacterized protein</fullName>
    </submittedName>
</protein>
<feature type="non-terminal residue" evidence="1">
    <location>
        <position position="1"/>
    </location>
</feature>
<gene>
    <name evidence="1" type="ORF">SEV965_LOCUS34564</name>
</gene>